<dbReference type="SUPFAM" id="SSF56112">
    <property type="entry name" value="Protein kinase-like (PK-like)"/>
    <property type="match status" value="1"/>
</dbReference>
<dbReference type="AlphaFoldDB" id="A0AAU9ZYU8"/>
<keyword evidence="8" id="KW-1185">Reference proteome</keyword>
<evidence type="ECO:0000313" key="8">
    <source>
        <dbReference type="Proteomes" id="UP001152836"/>
    </source>
</evidence>
<dbReference type="Gene3D" id="1.10.510.10">
    <property type="entry name" value="Transferase(Phosphotransferase) domain 1"/>
    <property type="match status" value="2"/>
</dbReference>
<evidence type="ECO:0000313" key="7">
    <source>
        <dbReference type="EMBL" id="CAH6995888.1"/>
    </source>
</evidence>
<dbReference type="SUPFAM" id="SSF54427">
    <property type="entry name" value="NTF2-like"/>
    <property type="match status" value="1"/>
</dbReference>
<dbReference type="InterPro" id="IPR011009">
    <property type="entry name" value="Kinase-like_dom_sf"/>
</dbReference>
<dbReference type="InterPro" id="IPR000719">
    <property type="entry name" value="Prot_kinase_dom"/>
</dbReference>
<feature type="region of interest" description="Disordered" evidence="5">
    <location>
        <begin position="307"/>
        <end position="488"/>
    </location>
</feature>
<protein>
    <submittedName>
        <fullName evidence="7">Camk2b protein</fullName>
    </submittedName>
</protein>
<reference evidence="7" key="1">
    <citation type="submission" date="2022-06" db="EMBL/GenBank/DDBJ databases">
        <authorList>
            <person name="Andreotti S."/>
            <person name="Wyler E."/>
        </authorList>
    </citation>
    <scope>NUCLEOTIDE SEQUENCE</scope>
</reference>
<keyword evidence="1" id="KW-0723">Serine/threonine-protein kinase</keyword>
<dbReference type="PROSITE" id="PS50011">
    <property type="entry name" value="PROTEIN_KINASE_DOM"/>
    <property type="match status" value="1"/>
</dbReference>
<sequence length="620" mass="68050">MQLPRFPYTCTAAWGAFSVVRRCVKLCTGHEYAAKIINTKKLSARDHQKLEREARICRLLKHSNIVRLHDSISEEGFHYLVFDLVTGGELFEDIVAREYYSEADASHCIQQILEAVLHCHQMGVVHRDLKVRFAGTPGYLSPEVLRKEAYGKPVDIWACGVILYILLVGYPPFWDEDQHKLYQQIKAGAYDFPSPEWDTVTPEAKNLINQMLTINPAKRITAHEALKHPWVCQRSTVASMMHRQETVECLKKFNARRKLKGAILTTMLATRNFSVGRQTTAPATMSTAASGTTMGLVEQAKSLLNKKADGVKPQTNSTKNSSAITSPKGSLPPAALEPQTTVIHNPVDGIKESSDSTNTTIEDEDAKAPRVPDVLSLVRRGSGAPEAEGPLPCPSPVPISPLPAPSPRISDILNSVRRGCGTPEAEGPLSVGPPPCLSPGLLGPLSTPSPRISDILNSVRRGSGTPEAEGLPPCPSPSLPGPLPTPSRKQEIIKTTEQLIEAVNNGDFEAYAKICDPGLTSFEPEALGNLVEGMDFHRFYFENLLAKNSKPIHTTILNPHVHVIGEDAACIAYIRLTQYIDGQGRPRTSQSEETRVWHRRDGKWQNVHFHCSGAPVAPLQ</sequence>
<evidence type="ECO:0000256" key="3">
    <source>
        <dbReference type="ARBA" id="ARBA00022679"/>
    </source>
</evidence>
<dbReference type="Pfam" id="PF08332">
    <property type="entry name" value="CaMKII_AD"/>
    <property type="match status" value="1"/>
</dbReference>
<dbReference type="Gene3D" id="6.10.140.620">
    <property type="match status" value="1"/>
</dbReference>
<proteinExistence type="predicted"/>
<dbReference type="CDD" id="cd14086">
    <property type="entry name" value="STKc_CaMKII"/>
    <property type="match status" value="1"/>
</dbReference>
<dbReference type="GO" id="GO:0005516">
    <property type="term" value="F:calmodulin binding"/>
    <property type="evidence" value="ECO:0007669"/>
    <property type="project" value="InterPro"/>
</dbReference>
<feature type="compositionally biased region" description="Pro residues" evidence="5">
    <location>
        <begin position="391"/>
        <end position="406"/>
    </location>
</feature>
<dbReference type="Proteomes" id="UP001152836">
    <property type="component" value="Unassembled WGS sequence"/>
</dbReference>
<evidence type="ECO:0000256" key="2">
    <source>
        <dbReference type="ARBA" id="ARBA00022553"/>
    </source>
</evidence>
<gene>
    <name evidence="7" type="primary">Camk2b</name>
    <name evidence="7" type="ORF">PHOROB_LOCUS13447</name>
</gene>
<feature type="domain" description="Protein kinase" evidence="6">
    <location>
        <begin position="6"/>
        <end position="231"/>
    </location>
</feature>
<keyword evidence="2" id="KW-0597">Phosphoprotein</keyword>
<keyword evidence="4" id="KW-0418">Kinase</keyword>
<dbReference type="EMBL" id="CALSGD010001531">
    <property type="protein sequence ID" value="CAH6995888.1"/>
    <property type="molecule type" value="Genomic_DNA"/>
</dbReference>
<keyword evidence="3" id="KW-0808">Transferase</keyword>
<dbReference type="GO" id="GO:0005524">
    <property type="term" value="F:ATP binding"/>
    <property type="evidence" value="ECO:0007669"/>
    <property type="project" value="InterPro"/>
</dbReference>
<dbReference type="InterPro" id="IPR013543">
    <property type="entry name" value="Ca/CaM-dep_prot_kinase-assoc"/>
</dbReference>
<dbReference type="Gene3D" id="3.10.450.50">
    <property type="match status" value="1"/>
</dbReference>
<organism evidence="7 8">
    <name type="scientific">Phodopus roborovskii</name>
    <name type="common">Roborovski's desert hamster</name>
    <name type="synonym">Cricetulus roborovskii</name>
    <dbReference type="NCBI Taxonomy" id="109678"/>
    <lineage>
        <taxon>Eukaryota</taxon>
        <taxon>Metazoa</taxon>
        <taxon>Chordata</taxon>
        <taxon>Craniata</taxon>
        <taxon>Vertebrata</taxon>
        <taxon>Euteleostomi</taxon>
        <taxon>Mammalia</taxon>
        <taxon>Eutheria</taxon>
        <taxon>Euarchontoglires</taxon>
        <taxon>Glires</taxon>
        <taxon>Rodentia</taxon>
        <taxon>Myomorpha</taxon>
        <taxon>Muroidea</taxon>
        <taxon>Cricetidae</taxon>
        <taxon>Cricetinae</taxon>
        <taxon>Phodopus</taxon>
    </lineage>
</organism>
<dbReference type="FunFam" id="3.30.200.20:FF:000239">
    <property type="entry name" value="Calcium/calmodulin-dependent protein kinase type II subunit beta"/>
    <property type="match status" value="1"/>
</dbReference>
<dbReference type="Pfam" id="PF00069">
    <property type="entry name" value="Pkinase"/>
    <property type="match status" value="2"/>
</dbReference>
<name>A0AAU9ZYU8_PHORO</name>
<dbReference type="InterPro" id="IPR032710">
    <property type="entry name" value="NTF2-like_dom_sf"/>
</dbReference>
<feature type="compositionally biased region" description="Pro residues" evidence="5">
    <location>
        <begin position="472"/>
        <end position="485"/>
    </location>
</feature>
<evidence type="ECO:0000256" key="1">
    <source>
        <dbReference type="ARBA" id="ARBA00022527"/>
    </source>
</evidence>
<dbReference type="FunFam" id="3.10.450.50:FF:000001">
    <property type="entry name" value="calcium/calmodulin-dependent protein kinase type II subunit gamma isoform X1"/>
    <property type="match status" value="1"/>
</dbReference>
<dbReference type="GO" id="GO:0004683">
    <property type="term" value="F:calcium/calmodulin-dependent protein kinase activity"/>
    <property type="evidence" value="ECO:0007669"/>
    <property type="project" value="InterPro"/>
</dbReference>
<accession>A0AAU9ZYU8</accession>
<evidence type="ECO:0000256" key="4">
    <source>
        <dbReference type="ARBA" id="ARBA00022777"/>
    </source>
</evidence>
<feature type="compositionally biased region" description="Low complexity" evidence="5">
    <location>
        <begin position="438"/>
        <end position="450"/>
    </location>
</feature>
<comment type="caution">
    <text evidence="7">The sequence shown here is derived from an EMBL/GenBank/DDBJ whole genome shotgun (WGS) entry which is preliminary data.</text>
</comment>
<dbReference type="FunFam" id="1.10.510.10:FF:001157">
    <property type="entry name" value="Calcium/calmodulin-dependent protein kinase type II delta 1 chain"/>
    <property type="match status" value="1"/>
</dbReference>
<evidence type="ECO:0000256" key="5">
    <source>
        <dbReference type="SAM" id="MobiDB-lite"/>
    </source>
</evidence>
<feature type="compositionally biased region" description="Polar residues" evidence="5">
    <location>
        <begin position="313"/>
        <end position="328"/>
    </location>
</feature>
<dbReference type="PANTHER" id="PTHR24347">
    <property type="entry name" value="SERINE/THREONINE-PROTEIN KINASE"/>
    <property type="match status" value="1"/>
</dbReference>
<dbReference type="Gene3D" id="3.30.200.20">
    <property type="entry name" value="Phosphorylase Kinase, domain 1"/>
    <property type="match status" value="1"/>
</dbReference>
<evidence type="ECO:0000259" key="6">
    <source>
        <dbReference type="PROSITE" id="PS50011"/>
    </source>
</evidence>